<dbReference type="AlphaFoldDB" id="A0A9D1FGK5"/>
<feature type="transmembrane region" description="Helical" evidence="1">
    <location>
        <begin position="59"/>
        <end position="82"/>
    </location>
</feature>
<accession>A0A9D1FGK5</accession>
<evidence type="ECO:0000313" key="2">
    <source>
        <dbReference type="EMBL" id="HIS71057.1"/>
    </source>
</evidence>
<sequence>MFESTVIVQSAVSAFNNAALVAPAFLWWAILALPLFFITWFCAPALLERLGWNANNVSGRVSLWVVLLTLAWVVMFGGNYGVLRDNATVLPFMIAAIVFVASVFVGSNLRNLNLPAWRGAPRRQKFGIAAVWVVILAAIGLSDMHAWWGPLLQIGAFLVGILIGRASRVEMRPVAGTTLVVLATTVAILMQPEFFRFGQLGALTPVHLVGLILVAMAAAATVALRNIRPRGFIRHSAYVKLKWLGRFLSVLCMALFILTESVPIFLGMTLMFGLLFAMSVWHAEKLPERIDEKIFAVTIGLFGIITTMPAVTALGILYWAALPRGGGARQFGFLL</sequence>
<gene>
    <name evidence="2" type="ORF">IAD02_03690</name>
</gene>
<dbReference type="Proteomes" id="UP000886742">
    <property type="component" value="Unassembled WGS sequence"/>
</dbReference>
<feature type="transmembrane region" description="Helical" evidence="1">
    <location>
        <begin position="88"/>
        <end position="105"/>
    </location>
</feature>
<dbReference type="EMBL" id="DVJI01000012">
    <property type="protein sequence ID" value="HIS71057.1"/>
    <property type="molecule type" value="Genomic_DNA"/>
</dbReference>
<feature type="transmembrane region" description="Helical" evidence="1">
    <location>
        <begin position="173"/>
        <end position="190"/>
    </location>
</feature>
<feature type="transmembrane region" description="Helical" evidence="1">
    <location>
        <begin position="126"/>
        <end position="141"/>
    </location>
</feature>
<feature type="transmembrane region" description="Helical" evidence="1">
    <location>
        <begin position="243"/>
        <end position="258"/>
    </location>
</feature>
<reference evidence="2" key="1">
    <citation type="submission" date="2020-10" db="EMBL/GenBank/DDBJ databases">
        <authorList>
            <person name="Gilroy R."/>
        </authorList>
    </citation>
    <scope>NUCLEOTIDE SEQUENCE</scope>
    <source>
        <strain evidence="2">ChiGjej3B3-5194</strain>
    </source>
</reference>
<protein>
    <submittedName>
        <fullName evidence="2">Uncharacterized protein</fullName>
    </submittedName>
</protein>
<feature type="transmembrane region" description="Helical" evidence="1">
    <location>
        <begin position="295"/>
        <end position="321"/>
    </location>
</feature>
<keyword evidence="1" id="KW-0812">Transmembrane</keyword>
<feature type="transmembrane region" description="Helical" evidence="1">
    <location>
        <begin position="147"/>
        <end position="166"/>
    </location>
</feature>
<feature type="transmembrane region" description="Helical" evidence="1">
    <location>
        <begin position="202"/>
        <end position="223"/>
    </location>
</feature>
<evidence type="ECO:0000313" key="3">
    <source>
        <dbReference type="Proteomes" id="UP000886742"/>
    </source>
</evidence>
<name>A0A9D1FGK5_9PROT</name>
<feature type="transmembrane region" description="Helical" evidence="1">
    <location>
        <begin position="25"/>
        <end position="47"/>
    </location>
</feature>
<comment type="caution">
    <text evidence="2">The sequence shown here is derived from an EMBL/GenBank/DDBJ whole genome shotgun (WGS) entry which is preliminary data.</text>
</comment>
<evidence type="ECO:0000256" key="1">
    <source>
        <dbReference type="SAM" id="Phobius"/>
    </source>
</evidence>
<organism evidence="2 3">
    <name type="scientific">Candidatus Enterousia intestinigallinarum</name>
    <dbReference type="NCBI Taxonomy" id="2840790"/>
    <lineage>
        <taxon>Bacteria</taxon>
        <taxon>Pseudomonadati</taxon>
        <taxon>Pseudomonadota</taxon>
        <taxon>Alphaproteobacteria</taxon>
        <taxon>Candidatus Enterousia</taxon>
    </lineage>
</organism>
<proteinExistence type="predicted"/>
<reference evidence="2" key="2">
    <citation type="journal article" date="2021" name="PeerJ">
        <title>Extensive microbial diversity within the chicken gut microbiome revealed by metagenomics and culture.</title>
        <authorList>
            <person name="Gilroy R."/>
            <person name="Ravi A."/>
            <person name="Getino M."/>
            <person name="Pursley I."/>
            <person name="Horton D.L."/>
            <person name="Alikhan N.F."/>
            <person name="Baker D."/>
            <person name="Gharbi K."/>
            <person name="Hall N."/>
            <person name="Watson M."/>
            <person name="Adriaenssens E.M."/>
            <person name="Foster-Nyarko E."/>
            <person name="Jarju S."/>
            <person name="Secka A."/>
            <person name="Antonio M."/>
            <person name="Oren A."/>
            <person name="Chaudhuri R.R."/>
            <person name="La Ragione R."/>
            <person name="Hildebrand F."/>
            <person name="Pallen M.J."/>
        </authorList>
    </citation>
    <scope>NUCLEOTIDE SEQUENCE</scope>
    <source>
        <strain evidence="2">ChiGjej3B3-5194</strain>
    </source>
</reference>
<keyword evidence="1" id="KW-1133">Transmembrane helix</keyword>
<keyword evidence="1" id="KW-0472">Membrane</keyword>